<protein>
    <recommendedName>
        <fullName evidence="2">Pyridinium-3,5-bisthiocarboxylic acid mononucleotide nickel insertion protein</fullName>
        <shortName evidence="2">P2TMN nickel insertion protein</shortName>
        <ecNumber evidence="2">4.99.1.12</ecNumber>
    </recommendedName>
    <alternativeName>
        <fullName evidence="2">Nickel-pincer cofactor biosynthesis protein LarC</fullName>
    </alternativeName>
</protein>
<evidence type="ECO:0000313" key="4">
    <source>
        <dbReference type="EMBL" id="QUH29876.1"/>
    </source>
</evidence>
<dbReference type="PANTHER" id="PTHR36566">
    <property type="entry name" value="NICKEL INSERTION PROTEIN-RELATED"/>
    <property type="match status" value="1"/>
</dbReference>
<evidence type="ECO:0000256" key="1">
    <source>
        <dbReference type="ARBA" id="ARBA00022596"/>
    </source>
</evidence>
<dbReference type="GO" id="GO:0016151">
    <property type="term" value="F:nickel cation binding"/>
    <property type="evidence" value="ECO:0007669"/>
    <property type="project" value="UniProtKB-UniRule"/>
</dbReference>
<dbReference type="PANTHER" id="PTHR36566:SF1">
    <property type="entry name" value="PYRIDINIUM-3,5-BISTHIOCARBOXYLIC ACID MONONUCLEOTIDE NICKEL INSERTION PROTEIN"/>
    <property type="match status" value="1"/>
</dbReference>
<dbReference type="NCBIfam" id="TIGR00299">
    <property type="entry name" value="nickel pincer cofactor biosynthesis protein LarC"/>
    <property type="match status" value="1"/>
</dbReference>
<dbReference type="GO" id="GO:0051604">
    <property type="term" value="P:protein maturation"/>
    <property type="evidence" value="ECO:0007669"/>
    <property type="project" value="UniProtKB-UniRule"/>
</dbReference>
<feature type="region of interest" description="Disordered" evidence="3">
    <location>
        <begin position="73"/>
        <end position="96"/>
    </location>
</feature>
<organism evidence="4 5">
    <name type="scientific">Vallitalea guaymasensis</name>
    <dbReference type="NCBI Taxonomy" id="1185412"/>
    <lineage>
        <taxon>Bacteria</taxon>
        <taxon>Bacillati</taxon>
        <taxon>Bacillota</taxon>
        <taxon>Clostridia</taxon>
        <taxon>Lachnospirales</taxon>
        <taxon>Vallitaleaceae</taxon>
        <taxon>Vallitalea</taxon>
    </lineage>
</organism>
<keyword evidence="1 2" id="KW-0533">Nickel</keyword>
<dbReference type="KEGG" id="vgu:HYG85_13530"/>
<dbReference type="HAMAP" id="MF_01074">
    <property type="entry name" value="LarC"/>
    <property type="match status" value="1"/>
</dbReference>
<evidence type="ECO:0000256" key="2">
    <source>
        <dbReference type="HAMAP-Rule" id="MF_01074"/>
    </source>
</evidence>
<dbReference type="EMBL" id="CP058561">
    <property type="protein sequence ID" value="QUH29876.1"/>
    <property type="molecule type" value="Genomic_DNA"/>
</dbReference>
<feature type="compositionally biased region" description="Basic and acidic residues" evidence="3">
    <location>
        <begin position="73"/>
        <end position="90"/>
    </location>
</feature>
<gene>
    <name evidence="2 4" type="primary">larC</name>
    <name evidence="4" type="ORF">HYG85_13530</name>
</gene>
<keyword evidence="5" id="KW-1185">Reference proteome</keyword>
<name>A0A8J8SCX6_9FIRM</name>
<comment type="catalytic activity">
    <reaction evidence="2">
        <text>Ni(II)-pyridinium-3,5-bisthiocarboxylate mononucleotide = pyridinium-3,5-bisthiocarboxylate mononucleotide + Ni(2+)</text>
        <dbReference type="Rhea" id="RHEA:54784"/>
        <dbReference type="ChEBI" id="CHEBI:49786"/>
        <dbReference type="ChEBI" id="CHEBI:137372"/>
        <dbReference type="ChEBI" id="CHEBI:137373"/>
        <dbReference type="EC" id="4.99.1.12"/>
    </reaction>
</comment>
<dbReference type="InterPro" id="IPR002822">
    <property type="entry name" value="Ni_insertion"/>
</dbReference>
<dbReference type="Gene3D" id="3.30.70.1380">
    <property type="entry name" value="Transcriptional regulatory protein pf0864 domain like"/>
    <property type="match status" value="1"/>
</dbReference>
<proteinExistence type="inferred from homology"/>
<evidence type="ECO:0000313" key="5">
    <source>
        <dbReference type="Proteomes" id="UP000677305"/>
    </source>
</evidence>
<dbReference type="Pfam" id="PF01969">
    <property type="entry name" value="Ni_insertion"/>
    <property type="match status" value="1"/>
</dbReference>
<dbReference type="RefSeq" id="WP_212690126.1">
    <property type="nucleotide sequence ID" value="NZ_CP058561.1"/>
</dbReference>
<dbReference type="AlphaFoldDB" id="A0A8J8SCX6"/>
<comment type="similarity">
    <text evidence="2">Belongs to the LarC family.</text>
</comment>
<dbReference type="Gene3D" id="3.10.20.300">
    <property type="entry name" value="mk0293 like domain"/>
    <property type="match status" value="1"/>
</dbReference>
<dbReference type="Proteomes" id="UP000677305">
    <property type="component" value="Chromosome"/>
</dbReference>
<sequence length="411" mass="46194">MKVLYYDCFAGISGDMNLGALIDLGVDKDYLIEELNKLTISQEFKIKVETKQKMGITGTKVDVILENSNDTHTHEHINTHSHHHEHEHTEKHTHHHEHRNLNSIYKIIDDSDLNENVKKLSKDMFLVVAKAEAKVHGKSIEEVHFHEVGAVDSIVDIIGAAICIDDLKVDRIMSSTVELGGGFVKCAHGIIPVPAPATTEILTHIPVHMGKVNSETTTPTGAAILKTMVNEFTDKIDFKIIKTGYGLGTKDFEIPNVLRAFLGEVDDKVKDVQTMLEINIDDMNSELFGYIEDKLFENGALDVYKTPIIMKKGRPAIKLSVLANSTSLHKIENVLLVETTTLGLRKYTVEKVMLDREFIIISTKYGDIPIKKGLLDGKVIKMKPEYEVCKRLAKENEVPIRTIYDEIYKLT</sequence>
<dbReference type="GO" id="GO:0016829">
    <property type="term" value="F:lyase activity"/>
    <property type="evidence" value="ECO:0007669"/>
    <property type="project" value="UniProtKB-UniRule"/>
</dbReference>
<accession>A0A8J8SCX6</accession>
<dbReference type="EC" id="4.99.1.12" evidence="2"/>
<comment type="function">
    <text evidence="2">Involved in the biosynthesis of a nickel-pincer cofactor ((SCS)Ni(II) pincer complex). Binds Ni(2+), and functions in nickel delivery to pyridinium-3,5-bisthiocarboxylic acid mononucleotide (P2TMN), to form the mature cofactor. Is thus probably required for the activation of nickel-pincer cofactor-dependent enzymes.</text>
</comment>
<evidence type="ECO:0000256" key="3">
    <source>
        <dbReference type="SAM" id="MobiDB-lite"/>
    </source>
</evidence>
<keyword evidence="2" id="KW-0456">Lyase</keyword>
<reference evidence="4 5" key="1">
    <citation type="submission" date="2020-07" db="EMBL/GenBank/DDBJ databases">
        <title>Vallitalea guaymasensis genome.</title>
        <authorList>
            <person name="Postec A."/>
        </authorList>
    </citation>
    <scope>NUCLEOTIDE SEQUENCE [LARGE SCALE GENOMIC DNA]</scope>
    <source>
        <strain evidence="4 5">Ra1766G1</strain>
    </source>
</reference>